<evidence type="ECO:0000259" key="1">
    <source>
        <dbReference type="Pfam" id="PF13480"/>
    </source>
</evidence>
<dbReference type="PANTHER" id="PTHR36174">
    <property type="entry name" value="LIPID II:GLYCINE GLYCYLTRANSFERASE"/>
    <property type="match status" value="1"/>
</dbReference>
<feature type="domain" description="BioF2-like acetyltransferase" evidence="1">
    <location>
        <begin position="158"/>
        <end position="304"/>
    </location>
</feature>
<dbReference type="Pfam" id="PF13480">
    <property type="entry name" value="Acetyltransf_6"/>
    <property type="match status" value="1"/>
</dbReference>
<dbReference type="Proteomes" id="UP000520814">
    <property type="component" value="Unassembled WGS sequence"/>
</dbReference>
<sequence>MLKIHCISDLAALESSWKALAAASPSATVFQTWEWSAAWWAHNKAGKRLFALLVEDEQVEVVGLAPFFSAAGTLRLVGTGGSDYLDLLALPGQEDAVVQAVGQWLAQNSLRWLWADCQQVPPGGIATTLPTAQVWQGETCPYLPLPESYDAFLKTLSKKHRQNIGYYERSMAKTHALELRLATAPTLTEDMEAFFSLHQLRWRGRWMPGAFASQAARAFHTEAATRLLESGNLRLHTLWLDGRAVAAIYCFHKGHTTYYYLGGFDPTLSKLSPGTVLTAKAIQYAIDHDGATTFDFLRGDEGYKYRWGAQDRYNQRVSLTTTGAGRPLGALLATSGRLALSLELRLKHAMHAKQGGVK</sequence>
<dbReference type="InterPro" id="IPR016181">
    <property type="entry name" value="Acyl_CoA_acyltransferase"/>
</dbReference>
<dbReference type="GO" id="GO:0016740">
    <property type="term" value="F:transferase activity"/>
    <property type="evidence" value="ECO:0007669"/>
    <property type="project" value="UniProtKB-KW"/>
</dbReference>
<comment type="caution">
    <text evidence="2">The sequence shown here is derived from an EMBL/GenBank/DDBJ whole genome shotgun (WGS) entry which is preliminary data.</text>
</comment>
<evidence type="ECO:0000313" key="2">
    <source>
        <dbReference type="EMBL" id="MBB6052046.1"/>
    </source>
</evidence>
<gene>
    <name evidence="2" type="ORF">HNQ39_003856</name>
</gene>
<evidence type="ECO:0000313" key="3">
    <source>
        <dbReference type="Proteomes" id="UP000520814"/>
    </source>
</evidence>
<accession>A0A7W9SSI2</accession>
<dbReference type="InterPro" id="IPR038740">
    <property type="entry name" value="BioF2-like_GNAT_dom"/>
</dbReference>
<protein>
    <submittedName>
        <fullName evidence="2">CelD/BcsL family acetyltransferase involved in cellulose biosynthesis</fullName>
    </submittedName>
</protein>
<dbReference type="AlphaFoldDB" id="A0A7W9SSI2"/>
<dbReference type="SUPFAM" id="SSF55729">
    <property type="entry name" value="Acyl-CoA N-acyltransferases (Nat)"/>
    <property type="match status" value="1"/>
</dbReference>
<dbReference type="PANTHER" id="PTHR36174:SF1">
    <property type="entry name" value="LIPID II:GLYCINE GLYCYLTRANSFERASE"/>
    <property type="match status" value="1"/>
</dbReference>
<name>A0A7W9SSI2_ARMRO</name>
<dbReference type="InterPro" id="IPR050644">
    <property type="entry name" value="PG_Glycine_Bridge_Synth"/>
</dbReference>
<dbReference type="EMBL" id="JACHGW010000003">
    <property type="protein sequence ID" value="MBB6052046.1"/>
    <property type="molecule type" value="Genomic_DNA"/>
</dbReference>
<keyword evidence="2" id="KW-0808">Transferase</keyword>
<keyword evidence="3" id="KW-1185">Reference proteome</keyword>
<proteinExistence type="predicted"/>
<dbReference type="Gene3D" id="3.40.630.30">
    <property type="match status" value="1"/>
</dbReference>
<reference evidence="2 3" key="1">
    <citation type="submission" date="2020-08" db="EMBL/GenBank/DDBJ databases">
        <title>Genomic Encyclopedia of Type Strains, Phase IV (KMG-IV): sequencing the most valuable type-strain genomes for metagenomic binning, comparative biology and taxonomic classification.</title>
        <authorList>
            <person name="Goeker M."/>
        </authorList>
    </citation>
    <scope>NUCLEOTIDE SEQUENCE [LARGE SCALE GENOMIC DNA]</scope>
    <source>
        <strain evidence="2 3">DSM 23562</strain>
    </source>
</reference>
<dbReference type="RefSeq" id="WP_184200239.1">
    <property type="nucleotide sequence ID" value="NZ_JACHGW010000003.1"/>
</dbReference>
<organism evidence="2 3">
    <name type="scientific">Armatimonas rosea</name>
    <dbReference type="NCBI Taxonomy" id="685828"/>
    <lineage>
        <taxon>Bacteria</taxon>
        <taxon>Bacillati</taxon>
        <taxon>Armatimonadota</taxon>
        <taxon>Armatimonadia</taxon>
        <taxon>Armatimonadales</taxon>
        <taxon>Armatimonadaceae</taxon>
        <taxon>Armatimonas</taxon>
    </lineage>
</organism>